<name>A0ABQ5B4K0_9ASTR</name>
<comment type="caution">
    <text evidence="1">The sequence shown here is derived from an EMBL/GenBank/DDBJ whole genome shotgun (WGS) entry which is preliminary data.</text>
</comment>
<proteinExistence type="predicted"/>
<reference evidence="1" key="2">
    <citation type="submission" date="2022-01" db="EMBL/GenBank/DDBJ databases">
        <authorList>
            <person name="Yamashiro T."/>
            <person name="Shiraishi A."/>
            <person name="Satake H."/>
            <person name="Nakayama K."/>
        </authorList>
    </citation>
    <scope>NUCLEOTIDE SEQUENCE</scope>
</reference>
<evidence type="ECO:0000313" key="2">
    <source>
        <dbReference type="Proteomes" id="UP001151760"/>
    </source>
</evidence>
<accession>A0ABQ5B4K0</accession>
<evidence type="ECO:0000313" key="1">
    <source>
        <dbReference type="EMBL" id="GJT09801.1"/>
    </source>
</evidence>
<dbReference type="EMBL" id="BQNB010012937">
    <property type="protein sequence ID" value="GJT09801.1"/>
    <property type="molecule type" value="Genomic_DNA"/>
</dbReference>
<organism evidence="1 2">
    <name type="scientific">Tanacetum coccineum</name>
    <dbReference type="NCBI Taxonomy" id="301880"/>
    <lineage>
        <taxon>Eukaryota</taxon>
        <taxon>Viridiplantae</taxon>
        <taxon>Streptophyta</taxon>
        <taxon>Embryophyta</taxon>
        <taxon>Tracheophyta</taxon>
        <taxon>Spermatophyta</taxon>
        <taxon>Magnoliopsida</taxon>
        <taxon>eudicotyledons</taxon>
        <taxon>Gunneridae</taxon>
        <taxon>Pentapetalae</taxon>
        <taxon>asterids</taxon>
        <taxon>campanulids</taxon>
        <taxon>Asterales</taxon>
        <taxon>Asteraceae</taxon>
        <taxon>Asteroideae</taxon>
        <taxon>Anthemideae</taxon>
        <taxon>Anthemidinae</taxon>
        <taxon>Tanacetum</taxon>
    </lineage>
</organism>
<sequence length="114" mass="13301">MLQYSVSHADDDVDNFKRCCTSYTFDVRYRVLRALLLHRSSINNSASLKLLEYMDVHDNDASESSQPSWGKIVYVEEVVYFTSLSMVKVIYYAYARRIVADFLHVPSERIFTKT</sequence>
<dbReference type="Proteomes" id="UP001151760">
    <property type="component" value="Unassembled WGS sequence"/>
</dbReference>
<keyword evidence="2" id="KW-1185">Reference proteome</keyword>
<gene>
    <name evidence="1" type="ORF">Tco_0856843</name>
</gene>
<protein>
    <submittedName>
        <fullName evidence="1">Uncharacterized protein</fullName>
    </submittedName>
</protein>
<reference evidence="1" key="1">
    <citation type="journal article" date="2022" name="Int. J. Mol. Sci.">
        <title>Draft Genome of Tanacetum Coccineum: Genomic Comparison of Closely Related Tanacetum-Family Plants.</title>
        <authorList>
            <person name="Yamashiro T."/>
            <person name="Shiraishi A."/>
            <person name="Nakayama K."/>
            <person name="Satake H."/>
        </authorList>
    </citation>
    <scope>NUCLEOTIDE SEQUENCE</scope>
</reference>